<evidence type="ECO:0000313" key="2">
    <source>
        <dbReference type="EMBL" id="TXC80512.1"/>
    </source>
</evidence>
<gene>
    <name evidence="2" type="ORF">FRZ40_40305</name>
    <name evidence="1" type="ORF">V4C56_07320</name>
</gene>
<evidence type="ECO:0000313" key="1">
    <source>
        <dbReference type="EMBL" id="MEM5339443.1"/>
    </source>
</evidence>
<reference evidence="2" key="2">
    <citation type="submission" date="2019-08" db="EMBL/GenBank/DDBJ databases">
        <authorList>
            <person name="Im W.-T."/>
        </authorList>
    </citation>
    <scope>NUCLEOTIDE SEQUENCE</scope>
    <source>
        <strain evidence="2">NF 2-5-3</strain>
    </source>
</reference>
<proteinExistence type="predicted"/>
<organism evidence="2 3">
    <name type="scientific">Paraburkholderia azotifigens</name>
    <dbReference type="NCBI Taxonomy" id="2057004"/>
    <lineage>
        <taxon>Bacteria</taxon>
        <taxon>Pseudomonadati</taxon>
        <taxon>Pseudomonadota</taxon>
        <taxon>Betaproteobacteria</taxon>
        <taxon>Burkholderiales</taxon>
        <taxon>Burkholderiaceae</taxon>
        <taxon>Paraburkholderia</taxon>
    </lineage>
</organism>
<comment type="caution">
    <text evidence="2">The sequence shown here is derived from an EMBL/GenBank/DDBJ whole genome shotgun (WGS) entry which is preliminary data.</text>
</comment>
<dbReference type="Proteomes" id="UP000321776">
    <property type="component" value="Unassembled WGS sequence"/>
</dbReference>
<evidence type="ECO:0000313" key="3">
    <source>
        <dbReference type="Proteomes" id="UP000321776"/>
    </source>
</evidence>
<keyword evidence="4" id="KW-1185">Reference proteome</keyword>
<dbReference type="EMBL" id="JAZHGA010000004">
    <property type="protein sequence ID" value="MEM5339443.1"/>
    <property type="molecule type" value="Genomic_DNA"/>
</dbReference>
<dbReference type="EMBL" id="VOQS01000005">
    <property type="protein sequence ID" value="TXC80512.1"/>
    <property type="molecule type" value="Genomic_DNA"/>
</dbReference>
<dbReference type="Proteomes" id="UP001481677">
    <property type="component" value="Unassembled WGS sequence"/>
</dbReference>
<dbReference type="Pfam" id="PF11005">
    <property type="entry name" value="DUF2844"/>
    <property type="match status" value="1"/>
</dbReference>
<evidence type="ECO:0000313" key="4">
    <source>
        <dbReference type="Proteomes" id="UP001481677"/>
    </source>
</evidence>
<dbReference type="InterPro" id="IPR021267">
    <property type="entry name" value="DUF2844"/>
</dbReference>
<reference evidence="1 4" key="3">
    <citation type="submission" date="2024-01" db="EMBL/GenBank/DDBJ databases">
        <title>The diversity of rhizobia nodulating Mimosa spp. in eleven states of Brazil covering several biomes is determined by host plant, location, and edaphic factors.</title>
        <authorList>
            <person name="Rouws L."/>
            <person name="Barauna A."/>
            <person name="Beukes C."/>
            <person name="De Faria S.M."/>
            <person name="Gross E."/>
            <person name="Dos Reis Junior F.B."/>
            <person name="Simon M."/>
            <person name="Maluk M."/>
            <person name="Odee D.W."/>
            <person name="Kenicer G."/>
            <person name="Young J.P.W."/>
            <person name="Reis V.M."/>
            <person name="Zilli J."/>
            <person name="James E.K."/>
        </authorList>
    </citation>
    <scope>NUCLEOTIDE SEQUENCE [LARGE SCALE GENOMIC DNA]</scope>
    <source>
        <strain evidence="1 4">JPY530</strain>
    </source>
</reference>
<reference evidence="2 3" key="1">
    <citation type="journal article" date="2018" name="Int. J. Syst. Evol. Microbiol.">
        <title>Paraburkholderia azotifigens sp. nov., a nitrogen-fixing bacterium isolated from paddy soil.</title>
        <authorList>
            <person name="Choi G.M."/>
            <person name="Im W.T."/>
        </authorList>
    </citation>
    <scope>NUCLEOTIDE SEQUENCE [LARGE SCALE GENOMIC DNA]</scope>
    <source>
        <strain evidence="2 3">NF 2-5-3</strain>
    </source>
</reference>
<accession>A0A5C6V5F3</accession>
<name>A0A5C6V5F3_9BURK</name>
<sequence length="173" mass="18347">MLFADHYKSNAAGFAMAKHAAHLLACLIGLTGTAHVNAELGGSPAYQPNGDAKLTVAHSYRTRSNVPYTLYVTTWDAGVTVKEYESQSGNVFAVAWDEQKPQAAPVDRLLGAYVACYQQAVDAAGKQSSTLADVLNIEQSGLSIRVGHSKGHTSGRVYLRQALPAGLDEAAIN</sequence>
<dbReference type="RefSeq" id="WP_147238008.1">
    <property type="nucleotide sequence ID" value="NZ_JAZHFZ010000004.1"/>
</dbReference>
<protein>
    <submittedName>
        <fullName evidence="2">DUF2844 domain-containing protein</fullName>
    </submittedName>
</protein>
<dbReference type="AlphaFoldDB" id="A0A5C6V5F3"/>